<gene>
    <name evidence="2" type="ORF">Vbra_22912</name>
</gene>
<protein>
    <submittedName>
        <fullName evidence="2">Uncharacterized protein</fullName>
    </submittedName>
</protein>
<evidence type="ECO:0000313" key="3">
    <source>
        <dbReference type="Proteomes" id="UP000041254"/>
    </source>
</evidence>
<feature type="compositionally biased region" description="Acidic residues" evidence="1">
    <location>
        <begin position="367"/>
        <end position="379"/>
    </location>
</feature>
<feature type="region of interest" description="Disordered" evidence="1">
    <location>
        <begin position="1"/>
        <end position="27"/>
    </location>
</feature>
<evidence type="ECO:0000256" key="1">
    <source>
        <dbReference type="SAM" id="MobiDB-lite"/>
    </source>
</evidence>
<feature type="region of interest" description="Disordered" evidence="1">
    <location>
        <begin position="281"/>
        <end position="388"/>
    </location>
</feature>
<evidence type="ECO:0000313" key="2">
    <source>
        <dbReference type="EMBL" id="CEL98376.1"/>
    </source>
</evidence>
<reference evidence="2 3" key="1">
    <citation type="submission" date="2014-11" db="EMBL/GenBank/DDBJ databases">
        <authorList>
            <person name="Zhu J."/>
            <person name="Qi W."/>
            <person name="Song R."/>
        </authorList>
    </citation>
    <scope>NUCLEOTIDE SEQUENCE [LARGE SCALE GENOMIC DNA]</scope>
</reference>
<dbReference type="AlphaFoldDB" id="A0A0G4ENG2"/>
<dbReference type="VEuPathDB" id="CryptoDB:Vbra_22912"/>
<sequence length="388" mass="44837">MSVAPPQSGRQRRQAVAQEPDEDRNPLRALKTQMTMGEKLKVWQFYRTLDSCLMEPVLEIGLSRAPASFRDRDHHALPPTHIRCEAARQRREAIDEERTGQLRSDMETRDLRSKTVLYRGSALYAAEQRVQLLMRRKWMTVLTVAAFSAKAHEKVEWLRLVRNVTLLQSKYLMLMARRRFLRRRAARRNLRFLIAVTRVVRQLIRWRRRRAFIQRIVMFLKNSKVERGWRALQYCAMHIKAIRTLQHNLPIAVLSYKRVSARLVERFTRIEQSFILSLLGRSQQKQQPDTSPHRGSKSPKKRDTTGPSQLGFDAALSPSKRPSGGSPRSKGSPTRRRESDEDSASSSPRKGGKRRSTKKTMGAAPEGETDEVLAAGDDDVYMRERIDP</sequence>
<dbReference type="EMBL" id="CDMY01000269">
    <property type="protein sequence ID" value="CEL98376.1"/>
    <property type="molecule type" value="Genomic_DNA"/>
</dbReference>
<dbReference type="InParanoid" id="A0A0G4ENG2"/>
<feature type="compositionally biased region" description="Polar residues" evidence="1">
    <location>
        <begin position="281"/>
        <end position="290"/>
    </location>
</feature>
<accession>A0A0G4ENG2</accession>
<proteinExistence type="predicted"/>
<name>A0A0G4ENG2_VITBC</name>
<organism evidence="2 3">
    <name type="scientific">Vitrella brassicaformis (strain CCMP3155)</name>
    <dbReference type="NCBI Taxonomy" id="1169540"/>
    <lineage>
        <taxon>Eukaryota</taxon>
        <taxon>Sar</taxon>
        <taxon>Alveolata</taxon>
        <taxon>Colpodellida</taxon>
        <taxon>Vitrellaceae</taxon>
        <taxon>Vitrella</taxon>
    </lineage>
</organism>
<feature type="compositionally biased region" description="Low complexity" evidence="1">
    <location>
        <begin position="317"/>
        <end position="332"/>
    </location>
</feature>
<keyword evidence="3" id="KW-1185">Reference proteome</keyword>
<dbReference type="Proteomes" id="UP000041254">
    <property type="component" value="Unassembled WGS sequence"/>
</dbReference>